<name>A0A1V1NRQ5_9BACT</name>
<evidence type="ECO:0000313" key="2">
    <source>
        <dbReference type="Proteomes" id="UP000189670"/>
    </source>
</evidence>
<comment type="caution">
    <text evidence="1">The sequence shown here is derived from an EMBL/GenBank/DDBJ whole genome shotgun (WGS) entry which is preliminary data.</text>
</comment>
<proteinExistence type="predicted"/>
<protein>
    <submittedName>
        <fullName evidence="1">Uncharacterized protein</fullName>
    </submittedName>
</protein>
<feature type="non-terminal residue" evidence="1">
    <location>
        <position position="288"/>
    </location>
</feature>
<dbReference type="AlphaFoldDB" id="A0A1V1NRQ5"/>
<reference evidence="2" key="1">
    <citation type="submission" date="2012-11" db="EMBL/GenBank/DDBJ databases">
        <authorList>
            <person name="Lucero-Rivera Y.E."/>
            <person name="Tovar-Ramirez D."/>
        </authorList>
    </citation>
    <scope>NUCLEOTIDE SEQUENCE [LARGE SCALE GENOMIC DNA]</scope>
    <source>
        <strain evidence="2">Araruama</strain>
    </source>
</reference>
<gene>
    <name evidence="1" type="ORF">OMM_14558</name>
</gene>
<organism evidence="1 2">
    <name type="scientific">Candidatus Magnetoglobus multicellularis str. Araruama</name>
    <dbReference type="NCBI Taxonomy" id="890399"/>
    <lineage>
        <taxon>Bacteria</taxon>
        <taxon>Pseudomonadati</taxon>
        <taxon>Thermodesulfobacteriota</taxon>
        <taxon>Desulfobacteria</taxon>
        <taxon>Desulfobacterales</taxon>
        <taxon>Desulfobacteraceae</taxon>
        <taxon>Candidatus Magnetoglobus</taxon>
    </lineage>
</organism>
<evidence type="ECO:0000313" key="1">
    <source>
        <dbReference type="EMBL" id="ETR65248.1"/>
    </source>
</evidence>
<feature type="non-terminal residue" evidence="1">
    <location>
        <position position="1"/>
    </location>
</feature>
<dbReference type="Proteomes" id="UP000189670">
    <property type="component" value="Unassembled WGS sequence"/>
</dbReference>
<sequence>ECVQRLTGIRSTLLWEVNWLHNQLVFGLLDESRLSIYALAPDAIGYLAGLISKVPGGQFYGCAAAGTGMVVNDFVDQFHDDQEKELRYLYDLTKTFLEVKTVEIFTEMTDLIDEMIKIIVDKNKRARLADIQIIPETTQAVYDESFLGNILTNVQTPIKAINTSDKTIQVSLDMCRFHAVRPKKMFDILGYDVNNYLVFNDKINFSEHSGFYYDTKPVYDQDVFWVTHYATQDLFGEVPPQLINIDLKENNGKKYIHAVMDFAVTFADGLKLSYPETFHVNFTEAPDN</sequence>
<dbReference type="EMBL" id="ATBP01003028">
    <property type="protein sequence ID" value="ETR65248.1"/>
    <property type="molecule type" value="Genomic_DNA"/>
</dbReference>
<accession>A0A1V1NRQ5</accession>